<evidence type="ECO:0000259" key="2">
    <source>
        <dbReference type="Pfam" id="PF01609"/>
    </source>
</evidence>
<reference evidence="3 4" key="1">
    <citation type="submission" date="2023-07" db="EMBL/GenBank/DDBJ databases">
        <title>Comparative genomics of wheat-associated soil bacteria to identify genetic determinants of phenazine resistance.</title>
        <authorList>
            <person name="Mouncey N."/>
        </authorList>
    </citation>
    <scope>NUCLEOTIDE SEQUENCE [LARGE SCALE GENOMIC DNA]</scope>
    <source>
        <strain evidence="3 4">V2I4</strain>
    </source>
</reference>
<feature type="compositionally biased region" description="Polar residues" evidence="1">
    <location>
        <begin position="159"/>
        <end position="169"/>
    </location>
</feature>
<gene>
    <name evidence="3" type="ORF">QF035_003701</name>
</gene>
<dbReference type="Proteomes" id="UP001230328">
    <property type="component" value="Unassembled WGS sequence"/>
</dbReference>
<dbReference type="InterPro" id="IPR002559">
    <property type="entry name" value="Transposase_11"/>
</dbReference>
<accession>A0ABU0SRD1</accession>
<protein>
    <recommendedName>
        <fullName evidence="2">Transposase IS4-like domain-containing protein</fullName>
    </recommendedName>
</protein>
<keyword evidence="4" id="KW-1185">Reference proteome</keyword>
<feature type="region of interest" description="Disordered" evidence="1">
    <location>
        <begin position="132"/>
        <end position="169"/>
    </location>
</feature>
<evidence type="ECO:0000256" key="1">
    <source>
        <dbReference type="SAM" id="MobiDB-lite"/>
    </source>
</evidence>
<dbReference type="EMBL" id="JAUSZI010000002">
    <property type="protein sequence ID" value="MDQ1026119.1"/>
    <property type="molecule type" value="Genomic_DNA"/>
</dbReference>
<sequence length="169" mass="18435">MGAPTPVRRRQLSEGRQQHHLICDGRLTTLKVDTAAANVNDVTQILALVDGIPPVVGRSGRPCRRPDSLLGDKAYDSKPNREELRKRRILPVISRKDALNIKGLGKLRYVVEQTFMLIPGSSVWLSAGYAVPNSTTRSSPSPAGSSAGDDSRRPAHDPVTNSYGSIERR</sequence>
<proteinExistence type="predicted"/>
<feature type="domain" description="Transposase IS4-like" evidence="2">
    <location>
        <begin position="18"/>
        <end position="115"/>
    </location>
</feature>
<evidence type="ECO:0000313" key="3">
    <source>
        <dbReference type="EMBL" id="MDQ1026119.1"/>
    </source>
</evidence>
<organism evidence="3 4">
    <name type="scientific">Streptomyces umbrinus</name>
    <dbReference type="NCBI Taxonomy" id="67370"/>
    <lineage>
        <taxon>Bacteria</taxon>
        <taxon>Bacillati</taxon>
        <taxon>Actinomycetota</taxon>
        <taxon>Actinomycetes</taxon>
        <taxon>Kitasatosporales</taxon>
        <taxon>Streptomycetaceae</taxon>
        <taxon>Streptomyces</taxon>
        <taxon>Streptomyces phaeochromogenes group</taxon>
    </lineage>
</organism>
<feature type="compositionally biased region" description="Low complexity" evidence="1">
    <location>
        <begin position="134"/>
        <end position="148"/>
    </location>
</feature>
<dbReference type="Pfam" id="PF01609">
    <property type="entry name" value="DDE_Tnp_1"/>
    <property type="match status" value="1"/>
</dbReference>
<dbReference type="RefSeq" id="WP_307521431.1">
    <property type="nucleotide sequence ID" value="NZ_JAUSZI010000002.1"/>
</dbReference>
<comment type="caution">
    <text evidence="3">The sequence shown here is derived from an EMBL/GenBank/DDBJ whole genome shotgun (WGS) entry which is preliminary data.</text>
</comment>
<evidence type="ECO:0000313" key="4">
    <source>
        <dbReference type="Proteomes" id="UP001230328"/>
    </source>
</evidence>
<name>A0ABU0SRD1_9ACTN</name>